<keyword evidence="1" id="KW-0812">Transmembrane</keyword>
<accession>A0A4V2S6C9</accession>
<dbReference type="AlphaFoldDB" id="A0A4V2S6C9"/>
<name>A0A4V2S6C9_9THEO</name>
<dbReference type="EMBL" id="SLWU01000039">
    <property type="protein sequence ID" value="TCO55510.1"/>
    <property type="molecule type" value="Genomic_DNA"/>
</dbReference>
<comment type="caution">
    <text evidence="2">The sequence shown here is derived from an EMBL/GenBank/DDBJ whole genome shotgun (WGS) entry which is preliminary data.</text>
</comment>
<keyword evidence="1" id="KW-1133">Transmembrane helix</keyword>
<reference evidence="2 3" key="1">
    <citation type="submission" date="2019-03" db="EMBL/GenBank/DDBJ databases">
        <title>Genomic Encyclopedia of Type Strains, Phase IV (KMG-IV): sequencing the most valuable type-strain genomes for metagenomic binning, comparative biology and taxonomic classification.</title>
        <authorList>
            <person name="Goeker M."/>
        </authorList>
    </citation>
    <scope>NUCLEOTIDE SEQUENCE [LARGE SCALE GENOMIC DNA]</scope>
    <source>
        <strain evidence="2 3">DSM 13054</strain>
    </source>
</reference>
<evidence type="ECO:0000313" key="3">
    <source>
        <dbReference type="Proteomes" id="UP000294886"/>
    </source>
</evidence>
<protein>
    <submittedName>
        <fullName evidence="2">Uncharacterized protein</fullName>
    </submittedName>
</protein>
<evidence type="ECO:0000256" key="1">
    <source>
        <dbReference type="SAM" id="Phobius"/>
    </source>
</evidence>
<feature type="transmembrane region" description="Helical" evidence="1">
    <location>
        <begin position="27"/>
        <end position="47"/>
    </location>
</feature>
<evidence type="ECO:0000313" key="2">
    <source>
        <dbReference type="EMBL" id="TCO55510.1"/>
    </source>
</evidence>
<feature type="transmembrane region" description="Helical" evidence="1">
    <location>
        <begin position="117"/>
        <end position="141"/>
    </location>
</feature>
<gene>
    <name evidence="2" type="ORF">EV203_13916</name>
</gene>
<sequence length="192" mass="23203">MDTLLSAIFSLFKNISRNSYKTTYRFFTILIISFTFKYFYPNIFFLFLNQFKEYKKTIVLFIKFLTLAFFTYGNIETVFLLFYVLVVSLKALFYYVNRFNHYNTYKECWDDLIKDSYITIAVDKLTFAYSCAWIGFGYILLLNNNYVDLIKEFFNIITFKMSFLFTWVFIPISVVMFLVGYIPYFIKSFFLP</sequence>
<keyword evidence="1" id="KW-0472">Membrane</keyword>
<dbReference type="Proteomes" id="UP000294886">
    <property type="component" value="Unassembled WGS sequence"/>
</dbReference>
<proteinExistence type="predicted"/>
<dbReference type="RefSeq" id="WP_011026221.1">
    <property type="nucleotide sequence ID" value="NZ_SLWU01000039.1"/>
</dbReference>
<organism evidence="2 3">
    <name type="scientific">Caldanaerobacter subterraneus</name>
    <dbReference type="NCBI Taxonomy" id="911092"/>
    <lineage>
        <taxon>Bacteria</taxon>
        <taxon>Bacillati</taxon>
        <taxon>Bacillota</taxon>
        <taxon>Clostridia</taxon>
        <taxon>Thermoanaerobacterales</taxon>
        <taxon>Thermoanaerobacteraceae</taxon>
        <taxon>Caldanaerobacter</taxon>
    </lineage>
</organism>
<feature type="transmembrane region" description="Helical" evidence="1">
    <location>
        <begin position="161"/>
        <end position="186"/>
    </location>
</feature>